<feature type="transmembrane region" description="Helical" evidence="1">
    <location>
        <begin position="205"/>
        <end position="226"/>
    </location>
</feature>
<dbReference type="AlphaFoldDB" id="A0A084IGN9"/>
<dbReference type="STRING" id="1304275.C41B8_17648"/>
<feature type="transmembrane region" description="Helical" evidence="1">
    <location>
        <begin position="256"/>
        <end position="275"/>
    </location>
</feature>
<name>A0A084IGN9_SALHC</name>
<dbReference type="OrthoDB" id="9786218at2"/>
<dbReference type="EMBL" id="APNK01000047">
    <property type="protein sequence ID" value="KEZ75873.1"/>
    <property type="molecule type" value="Genomic_DNA"/>
</dbReference>
<protein>
    <submittedName>
        <fullName evidence="2">Uncharacterized protein</fullName>
    </submittedName>
</protein>
<dbReference type="Proteomes" id="UP000028302">
    <property type="component" value="Unassembled WGS sequence"/>
</dbReference>
<dbReference type="RefSeq" id="WP_037341304.1">
    <property type="nucleotide sequence ID" value="NZ_APNK01000047.1"/>
</dbReference>
<comment type="caution">
    <text evidence="2">The sequence shown here is derived from an EMBL/GenBank/DDBJ whole genome shotgun (WGS) entry which is preliminary data.</text>
</comment>
<dbReference type="eggNOG" id="COG1287">
    <property type="taxonomic scope" value="Bacteria"/>
</dbReference>
<feature type="transmembrane region" description="Helical" evidence="1">
    <location>
        <begin position="287"/>
        <end position="311"/>
    </location>
</feature>
<evidence type="ECO:0000313" key="2">
    <source>
        <dbReference type="EMBL" id="KEZ75873.1"/>
    </source>
</evidence>
<feature type="transmembrane region" description="Helical" evidence="1">
    <location>
        <begin position="75"/>
        <end position="96"/>
    </location>
</feature>
<feature type="transmembrane region" description="Helical" evidence="1">
    <location>
        <begin position="175"/>
        <end position="193"/>
    </location>
</feature>
<keyword evidence="1" id="KW-0472">Membrane</keyword>
<keyword evidence="3" id="KW-1185">Reference proteome</keyword>
<gene>
    <name evidence="2" type="ORF">C41B8_17648</name>
</gene>
<accession>A0A084IGN9</accession>
<sequence length="493" mass="54826">MLAAAGPFTLGVWLFARHMQFGAITADWGWLYRTGQSIWAFGIPHHDLFSWTFPDRPWVLYQWLFEAIAAPIYDALGLQGCVFLVGLLGMACYAWIPALALRRDGVHPMWPLLIGALVLLPVSTNLGLRPMLASNFALLAQYLLLRRLRAGTLNLPFSALCIAAIYALWSNMHLGFTLGLLSLLLFAAGDGWTRFREPEADAARLRTYALLFVVAALASGLNPYGWTLYRYIVDLSLETRMNAHIHELMPPRLDNAYMQVGGALLLVFAILAAVFRRVLSAAEILHVVAFAALALSAMRFVIWAGLFYALVAPRVFDHAARRWSPASLRARLAPLATRPGEQAVLGGLMLVGVGVVTLGAPASAGPAHLADCAPLRRSLVYLDTHYPADTHWFSSETAGSCARFYTPDRHVFIDTRFDMYPEAFVLRWFHAYQYRRGWRALFKAWRIRVALLPRGAPLISTLRHQAGWRLVYEDASAFIFAADTGPGRARSAD</sequence>
<organism evidence="2 3">
    <name type="scientific">Salinisphaera hydrothermalis (strain C41B8)</name>
    <dbReference type="NCBI Taxonomy" id="1304275"/>
    <lineage>
        <taxon>Bacteria</taxon>
        <taxon>Pseudomonadati</taxon>
        <taxon>Pseudomonadota</taxon>
        <taxon>Gammaproteobacteria</taxon>
        <taxon>Salinisphaerales</taxon>
        <taxon>Salinisphaeraceae</taxon>
        <taxon>Salinisphaera</taxon>
    </lineage>
</organism>
<keyword evidence="1" id="KW-1133">Transmembrane helix</keyword>
<feature type="transmembrane region" description="Helical" evidence="1">
    <location>
        <begin position="108"/>
        <end position="128"/>
    </location>
</feature>
<evidence type="ECO:0000256" key="1">
    <source>
        <dbReference type="SAM" id="Phobius"/>
    </source>
</evidence>
<reference evidence="2 3" key="1">
    <citation type="submission" date="2013-03" db="EMBL/GenBank/DDBJ databases">
        <title>Salinisphaera hydrothermalis C41B8 Genome Sequencing.</title>
        <authorList>
            <person name="Li C."/>
            <person name="Lai Q."/>
            <person name="Shao Z."/>
        </authorList>
    </citation>
    <scope>NUCLEOTIDE SEQUENCE [LARGE SCALE GENOMIC DNA]</scope>
    <source>
        <strain evidence="2 3">C41B8</strain>
    </source>
</reference>
<evidence type="ECO:0000313" key="3">
    <source>
        <dbReference type="Proteomes" id="UP000028302"/>
    </source>
</evidence>
<feature type="transmembrane region" description="Helical" evidence="1">
    <location>
        <begin position="148"/>
        <end position="169"/>
    </location>
</feature>
<keyword evidence="1" id="KW-0812">Transmembrane</keyword>
<proteinExistence type="predicted"/>